<evidence type="ECO:0000256" key="1">
    <source>
        <dbReference type="SAM" id="MobiDB-lite"/>
    </source>
</evidence>
<name>W6K0U2_9MICO</name>
<dbReference type="AlphaFoldDB" id="W6K0U2"/>
<gene>
    <name evidence="2" type="ORF">BN11_4650002</name>
</gene>
<proteinExistence type="predicted"/>
<reference evidence="2 3" key="1">
    <citation type="journal article" date="2013" name="ISME J.">
        <title>A metabolic model for members of the genus Tetrasphaera involved in enhanced biological phosphorus removal.</title>
        <authorList>
            <person name="Kristiansen R."/>
            <person name="Nguyen H.T.T."/>
            <person name="Saunders A.M."/>
            <person name="Nielsen J.L."/>
            <person name="Wimmer R."/>
            <person name="Le V.Q."/>
            <person name="McIlroy S.J."/>
            <person name="Petrovski S."/>
            <person name="Seviour R.J."/>
            <person name="Calteau A."/>
            <person name="Nielsen K.L."/>
            <person name="Nielsen P.H."/>
        </authorList>
    </citation>
    <scope>NUCLEOTIDE SEQUENCE [LARGE SCALE GENOMIC DNA]</scope>
    <source>
        <strain evidence="2 3">Ben110</strain>
    </source>
</reference>
<sequence length="72" mass="7280">MAPRPHSSSSRVSGGGVVRLTEGRGEDEAPDVVTAADAPVAGGGCGDDWPPHADTATTTATPQDAARFICQF</sequence>
<feature type="region of interest" description="Disordered" evidence="1">
    <location>
        <begin position="1"/>
        <end position="60"/>
    </location>
</feature>
<accession>W6K0U2</accession>
<evidence type="ECO:0000313" key="2">
    <source>
        <dbReference type="EMBL" id="CCH74640.1"/>
    </source>
</evidence>
<keyword evidence="3" id="KW-1185">Reference proteome</keyword>
<organism evidence="2 3">
    <name type="scientific">Nostocoides australiense Ben110</name>
    <dbReference type="NCBI Taxonomy" id="1193182"/>
    <lineage>
        <taxon>Bacteria</taxon>
        <taxon>Bacillati</taxon>
        <taxon>Actinomycetota</taxon>
        <taxon>Actinomycetes</taxon>
        <taxon>Micrococcales</taxon>
        <taxon>Intrasporangiaceae</taxon>
        <taxon>Nostocoides</taxon>
    </lineage>
</organism>
<dbReference type="Proteomes" id="UP000035763">
    <property type="component" value="Unassembled WGS sequence"/>
</dbReference>
<protein>
    <submittedName>
        <fullName evidence="2">Uncharacterized protein</fullName>
    </submittedName>
</protein>
<evidence type="ECO:0000313" key="3">
    <source>
        <dbReference type="Proteomes" id="UP000035763"/>
    </source>
</evidence>
<comment type="caution">
    <text evidence="2">The sequence shown here is derived from an EMBL/GenBank/DDBJ whole genome shotgun (WGS) entry which is preliminary data.</text>
</comment>
<feature type="compositionally biased region" description="Low complexity" evidence="1">
    <location>
        <begin position="31"/>
        <end position="40"/>
    </location>
</feature>
<dbReference type="EMBL" id="CAJA01000407">
    <property type="protein sequence ID" value="CCH74640.1"/>
    <property type="molecule type" value="Genomic_DNA"/>
</dbReference>